<dbReference type="RefSeq" id="WP_177057317.1">
    <property type="nucleotide sequence ID" value="NZ_JACAPB010000003.1"/>
</dbReference>
<dbReference type="Proteomes" id="UP000520592">
    <property type="component" value="Unassembled WGS sequence"/>
</dbReference>
<evidence type="ECO:0000313" key="1">
    <source>
        <dbReference type="EMBL" id="NWC31705.1"/>
    </source>
</evidence>
<organism evidence="1 2">
    <name type="scientific">Pseudomonas gingeri</name>
    <dbReference type="NCBI Taxonomy" id="117681"/>
    <lineage>
        <taxon>Bacteria</taxon>
        <taxon>Pseudomonadati</taxon>
        <taxon>Pseudomonadota</taxon>
        <taxon>Gammaproteobacteria</taxon>
        <taxon>Pseudomonadales</taxon>
        <taxon>Pseudomonadaceae</taxon>
        <taxon>Pseudomonas</taxon>
    </lineage>
</organism>
<comment type="caution">
    <text evidence="1">The sequence shown here is derived from an EMBL/GenBank/DDBJ whole genome shotgun (WGS) entry which is preliminary data.</text>
</comment>
<evidence type="ECO:0000313" key="2">
    <source>
        <dbReference type="Proteomes" id="UP000520592"/>
    </source>
</evidence>
<name>A0A7Y7Y8E0_9PSED</name>
<accession>A0A7Y7Y8E0</accession>
<proteinExistence type="predicted"/>
<dbReference type="AlphaFoldDB" id="A0A7Y7Y8E0"/>
<sequence length="69" mass="7771">MNLSPSSHGSRLAHKIAPRQKIGMRICGEVEKTPQRLADHFGEVRQDEQKRGGEYDQTGLADFRVLEHG</sequence>
<gene>
    <name evidence="1" type="ORF">HX876_04855</name>
</gene>
<reference evidence="1 2" key="1">
    <citation type="submission" date="2020-04" db="EMBL/GenBank/DDBJ databases">
        <title>Molecular characterization of pseudomonads from Agaricus bisporus reveal novel blotch 2 pathogens in Western Europe.</title>
        <authorList>
            <person name="Taparia T."/>
            <person name="Krijger M."/>
            <person name="Haynes E."/>
            <person name="Elpinstone J.G."/>
            <person name="Noble R."/>
            <person name="Van Der Wolf J."/>
        </authorList>
    </citation>
    <scope>NUCLEOTIDE SEQUENCE [LARGE SCALE GENOMIC DNA]</scope>
    <source>
        <strain evidence="1 2">IPO3737</strain>
    </source>
</reference>
<dbReference type="EMBL" id="JACAQD010000006">
    <property type="protein sequence ID" value="NWC31705.1"/>
    <property type="molecule type" value="Genomic_DNA"/>
</dbReference>
<protein>
    <submittedName>
        <fullName evidence="1">Uncharacterized protein</fullName>
    </submittedName>
</protein>